<dbReference type="EMBL" id="JBHFFA010000006">
    <property type="protein sequence ID" value="KAL2623215.1"/>
    <property type="molecule type" value="Genomic_DNA"/>
</dbReference>
<feature type="compositionally biased region" description="Basic and acidic residues" evidence="1">
    <location>
        <begin position="20"/>
        <end position="34"/>
    </location>
</feature>
<evidence type="ECO:0000256" key="1">
    <source>
        <dbReference type="SAM" id="MobiDB-lite"/>
    </source>
</evidence>
<reference evidence="2 3" key="1">
    <citation type="submission" date="2024-09" db="EMBL/GenBank/DDBJ databases">
        <title>Chromosome-scale assembly of Riccia fluitans.</title>
        <authorList>
            <person name="Paukszto L."/>
            <person name="Sawicki J."/>
            <person name="Karawczyk K."/>
            <person name="Piernik-Szablinska J."/>
            <person name="Szczecinska M."/>
            <person name="Mazdziarz M."/>
        </authorList>
    </citation>
    <scope>NUCLEOTIDE SEQUENCE [LARGE SCALE GENOMIC DNA]</scope>
    <source>
        <strain evidence="2">Rf_01</strain>
        <tissue evidence="2">Aerial parts of the thallus</tissue>
    </source>
</reference>
<dbReference type="AlphaFoldDB" id="A0ABD1Y933"/>
<keyword evidence="3" id="KW-1185">Reference proteome</keyword>
<feature type="compositionally biased region" description="Low complexity" evidence="1">
    <location>
        <begin position="1"/>
        <end position="12"/>
    </location>
</feature>
<feature type="region of interest" description="Disordered" evidence="1">
    <location>
        <begin position="1"/>
        <end position="34"/>
    </location>
</feature>
<proteinExistence type="predicted"/>
<comment type="caution">
    <text evidence="2">The sequence shown here is derived from an EMBL/GenBank/DDBJ whole genome shotgun (WGS) entry which is preliminary data.</text>
</comment>
<dbReference type="Proteomes" id="UP001605036">
    <property type="component" value="Unassembled WGS sequence"/>
</dbReference>
<accession>A0ABD1Y933</accession>
<evidence type="ECO:0000313" key="3">
    <source>
        <dbReference type="Proteomes" id="UP001605036"/>
    </source>
</evidence>
<organism evidence="2 3">
    <name type="scientific">Riccia fluitans</name>
    <dbReference type="NCBI Taxonomy" id="41844"/>
    <lineage>
        <taxon>Eukaryota</taxon>
        <taxon>Viridiplantae</taxon>
        <taxon>Streptophyta</taxon>
        <taxon>Embryophyta</taxon>
        <taxon>Marchantiophyta</taxon>
        <taxon>Marchantiopsida</taxon>
        <taxon>Marchantiidae</taxon>
        <taxon>Marchantiales</taxon>
        <taxon>Ricciaceae</taxon>
        <taxon>Riccia</taxon>
    </lineage>
</organism>
<protein>
    <submittedName>
        <fullName evidence="2">Uncharacterized protein</fullName>
    </submittedName>
</protein>
<evidence type="ECO:0000313" key="2">
    <source>
        <dbReference type="EMBL" id="KAL2623215.1"/>
    </source>
</evidence>
<sequence length="115" mass="12463">MSIGHGALPGRRPVGGAGRRAGDQEHGAGCRTERLGAATAANRRLHMATRKAASACWRPPAGGSGRPAGRSLKRPRGRFRVREWERERIELLSYIEESDEALGGAVQYLEEIGFV</sequence>
<feature type="region of interest" description="Disordered" evidence="1">
    <location>
        <begin position="51"/>
        <end position="75"/>
    </location>
</feature>
<name>A0ABD1Y933_9MARC</name>
<gene>
    <name evidence="2" type="ORF">R1flu_003420</name>
</gene>